<organism evidence="2 3">
    <name type="scientific">Vespula squamosa</name>
    <name type="common">Southern yellow jacket</name>
    <name type="synonym">Wasp</name>
    <dbReference type="NCBI Taxonomy" id="30214"/>
    <lineage>
        <taxon>Eukaryota</taxon>
        <taxon>Metazoa</taxon>
        <taxon>Ecdysozoa</taxon>
        <taxon>Arthropoda</taxon>
        <taxon>Hexapoda</taxon>
        <taxon>Insecta</taxon>
        <taxon>Pterygota</taxon>
        <taxon>Neoptera</taxon>
        <taxon>Endopterygota</taxon>
        <taxon>Hymenoptera</taxon>
        <taxon>Apocrita</taxon>
        <taxon>Aculeata</taxon>
        <taxon>Vespoidea</taxon>
        <taxon>Vespidae</taxon>
        <taxon>Vespinae</taxon>
        <taxon>Vespula</taxon>
    </lineage>
</organism>
<feature type="compositionally biased region" description="Acidic residues" evidence="1">
    <location>
        <begin position="321"/>
        <end position="334"/>
    </location>
</feature>
<protein>
    <recommendedName>
        <fullName evidence="4">Ribosome-binding factor A, mitochondrial</fullName>
    </recommendedName>
</protein>
<reference evidence="2 3" key="1">
    <citation type="journal article" date="2024" name="Ann. Entomol. Soc. Am.">
        <title>Genomic analyses of the southern and eastern yellowjacket wasps (Hymenoptera: Vespidae) reveal evolutionary signatures of social life.</title>
        <authorList>
            <person name="Catto M.A."/>
            <person name="Caine P.B."/>
            <person name="Orr S.E."/>
            <person name="Hunt B.G."/>
            <person name="Goodisman M.A.D."/>
        </authorList>
    </citation>
    <scope>NUCLEOTIDE SEQUENCE [LARGE SCALE GENOMIC DNA]</scope>
    <source>
        <strain evidence="2">233</strain>
        <tissue evidence="2">Head and thorax</tissue>
    </source>
</reference>
<name>A0ABD2B9Q3_VESSQ</name>
<comment type="caution">
    <text evidence="2">The sequence shown here is derived from an EMBL/GenBank/DDBJ whole genome shotgun (WGS) entry which is preliminary data.</text>
</comment>
<feature type="region of interest" description="Disordered" evidence="1">
    <location>
        <begin position="320"/>
        <end position="340"/>
    </location>
</feature>
<dbReference type="InterPro" id="IPR015946">
    <property type="entry name" value="KH_dom-like_a/b"/>
</dbReference>
<dbReference type="InterPro" id="IPR039212">
    <property type="entry name" value="RBFA_mitochondrial"/>
</dbReference>
<proteinExistence type="predicted"/>
<dbReference type="Gene3D" id="3.30.300.20">
    <property type="match status" value="1"/>
</dbReference>
<dbReference type="AlphaFoldDB" id="A0ABD2B9Q3"/>
<evidence type="ECO:0000256" key="1">
    <source>
        <dbReference type="SAM" id="MobiDB-lite"/>
    </source>
</evidence>
<dbReference type="InterPro" id="IPR023799">
    <property type="entry name" value="RbfA_dom_sf"/>
</dbReference>
<dbReference type="EMBL" id="JAUDFV010000130">
    <property type="protein sequence ID" value="KAL2729476.1"/>
    <property type="molecule type" value="Genomic_DNA"/>
</dbReference>
<dbReference type="PANTHER" id="PTHR14725">
    <property type="entry name" value="RIBOSOME-BINDING FACTOR A, MITOCHONDRIAL-RELATED"/>
    <property type="match status" value="1"/>
</dbReference>
<dbReference type="SUPFAM" id="SSF89919">
    <property type="entry name" value="Ribosome-binding factor A, RbfA"/>
    <property type="match status" value="1"/>
</dbReference>
<dbReference type="Proteomes" id="UP001607302">
    <property type="component" value="Unassembled WGS sequence"/>
</dbReference>
<evidence type="ECO:0008006" key="4">
    <source>
        <dbReference type="Google" id="ProtNLM"/>
    </source>
</evidence>
<sequence>MSKNIRIFTTSYTVYRSICLSSTIYKSYVARESKFMTRLLNKSEPKRKWYNNNNNTPTLDLYTSSQKKQQSSIYVKRRIDILNKLFMKHITELVSTSETASELLDRGVEVTYVSMTSDFKILNVFWTFEKEDDKNWPTTVEKVLQKYSFILRHELSQLRVINYVPIINFVKDIMISKTKDIEKRFAVLDFDKDHIETNNKTIQSDVTNDNKTDNYTDNFQIILPQMRHDVLGLDHHGIMLKIKNCMYKLKNRTSKNNIFNRQSEQTMHPLSTSLDNKDILRYKNQQELLIEFLKKRKIEERRKYNLKNLKKVVKNPFLTHDDDDDDDDDNDDDDYNRNTETYFDDNFENIYKKIDECNNNFEK</sequence>
<evidence type="ECO:0000313" key="3">
    <source>
        <dbReference type="Proteomes" id="UP001607302"/>
    </source>
</evidence>
<gene>
    <name evidence="2" type="ORF">V1478_005766</name>
</gene>
<dbReference type="InterPro" id="IPR000238">
    <property type="entry name" value="RbfA"/>
</dbReference>
<evidence type="ECO:0000313" key="2">
    <source>
        <dbReference type="EMBL" id="KAL2729476.1"/>
    </source>
</evidence>
<dbReference type="Pfam" id="PF02033">
    <property type="entry name" value="RBFA"/>
    <property type="match status" value="1"/>
</dbReference>
<dbReference type="PANTHER" id="PTHR14725:SF0">
    <property type="entry name" value="RIBOSOME-BINDING FACTOR A, MITOCHONDRIAL-RELATED"/>
    <property type="match status" value="1"/>
</dbReference>
<keyword evidence="3" id="KW-1185">Reference proteome</keyword>
<accession>A0ABD2B9Q3</accession>